<evidence type="ECO:0000256" key="1">
    <source>
        <dbReference type="SAM" id="MobiDB-lite"/>
    </source>
</evidence>
<reference evidence="3 4" key="1">
    <citation type="submission" date="2017-12" db="EMBL/GenBank/DDBJ databases">
        <title>Comparative genomics of Botrytis spp.</title>
        <authorList>
            <person name="Valero-Jimenez C.A."/>
            <person name="Tapia P."/>
            <person name="Veloso J."/>
            <person name="Silva-Moreno E."/>
            <person name="Staats M."/>
            <person name="Valdes J.H."/>
            <person name="Van Kan J.A.L."/>
        </authorList>
    </citation>
    <scope>NUCLEOTIDE SEQUENCE [LARGE SCALE GENOMIC DNA]</scope>
    <source>
        <strain evidence="3 4">Bt9001</strain>
    </source>
</reference>
<evidence type="ECO:0000313" key="3">
    <source>
        <dbReference type="EMBL" id="TGO14370.1"/>
    </source>
</evidence>
<dbReference type="Proteomes" id="UP000297777">
    <property type="component" value="Unassembled WGS sequence"/>
</dbReference>
<evidence type="ECO:0000313" key="4">
    <source>
        <dbReference type="Proteomes" id="UP000297777"/>
    </source>
</evidence>
<feature type="compositionally biased region" description="Basic residues" evidence="1">
    <location>
        <begin position="100"/>
        <end position="112"/>
    </location>
</feature>
<feature type="domain" description="Myb-like DNA-binding" evidence="2">
    <location>
        <begin position="28"/>
        <end position="58"/>
    </location>
</feature>
<dbReference type="EMBL" id="PQXH01000054">
    <property type="protein sequence ID" value="TGO14370.1"/>
    <property type="molecule type" value="Genomic_DNA"/>
</dbReference>
<feature type="compositionally biased region" description="Basic and acidic residues" evidence="1">
    <location>
        <begin position="118"/>
        <end position="129"/>
    </location>
</feature>
<gene>
    <name evidence="3" type="ORF">BTUL_0054g00390</name>
</gene>
<protein>
    <recommendedName>
        <fullName evidence="2">Myb-like DNA-binding domain-containing protein</fullName>
    </recommendedName>
</protein>
<keyword evidence="4" id="KW-1185">Reference proteome</keyword>
<evidence type="ECO:0000259" key="2">
    <source>
        <dbReference type="Pfam" id="PF22980"/>
    </source>
</evidence>
<sequence length="147" mass="15888">MPPKSDNPLTDREKCFAAVFSQLLSGATYPKLDYEKLAEDLGLPSAAAARTRWARMITMVKDGTFGDLKIASSARSKKRNMKEAGIEDGVEGSNDVATPTKRKKLRGPRKKAGGAGGKPEKKIKEEKVMNGEGSGFDDPEDSDLVQT</sequence>
<name>A0A4Z1ESK7_9HELO</name>
<dbReference type="OrthoDB" id="3498877at2759"/>
<organism evidence="3 4">
    <name type="scientific">Botrytis tulipae</name>
    <dbReference type="NCBI Taxonomy" id="87230"/>
    <lineage>
        <taxon>Eukaryota</taxon>
        <taxon>Fungi</taxon>
        <taxon>Dikarya</taxon>
        <taxon>Ascomycota</taxon>
        <taxon>Pezizomycotina</taxon>
        <taxon>Leotiomycetes</taxon>
        <taxon>Helotiales</taxon>
        <taxon>Sclerotiniaceae</taxon>
        <taxon>Botrytis</taxon>
    </lineage>
</organism>
<accession>A0A4Z1ESK7</accession>
<feature type="compositionally biased region" description="Acidic residues" evidence="1">
    <location>
        <begin position="135"/>
        <end position="147"/>
    </location>
</feature>
<dbReference type="AlphaFoldDB" id="A0A4Z1ESK7"/>
<dbReference type="Pfam" id="PF22980">
    <property type="entry name" value="Myb_DNA-bind_8"/>
    <property type="match status" value="1"/>
</dbReference>
<proteinExistence type="predicted"/>
<comment type="caution">
    <text evidence="3">The sequence shown here is derived from an EMBL/GenBank/DDBJ whole genome shotgun (WGS) entry which is preliminary data.</text>
</comment>
<feature type="region of interest" description="Disordered" evidence="1">
    <location>
        <begin position="73"/>
        <end position="147"/>
    </location>
</feature>
<dbReference type="InterPro" id="IPR054505">
    <property type="entry name" value="Myb_DNA-bind_8"/>
</dbReference>